<evidence type="ECO:0000256" key="8">
    <source>
        <dbReference type="RuleBase" id="RU003781"/>
    </source>
</evidence>
<dbReference type="InterPro" id="IPR029001">
    <property type="entry name" value="ITPase-like_fam"/>
</dbReference>
<keyword evidence="2 7" id="KW-0479">Metal-binding</keyword>
<comment type="similarity">
    <text evidence="1 7 8">Belongs to the HAM1 NTPase family.</text>
</comment>
<dbReference type="PANTHER" id="PTHR11067:SF9">
    <property type="entry name" value="INOSINE TRIPHOSPHATE PYROPHOSPHATASE"/>
    <property type="match status" value="1"/>
</dbReference>
<feature type="binding site" evidence="7">
    <location>
        <position position="74"/>
    </location>
    <ligand>
        <name>substrate</name>
    </ligand>
</feature>
<dbReference type="Gene3D" id="3.90.950.10">
    <property type="match status" value="1"/>
</dbReference>
<dbReference type="Proteomes" id="UP000749311">
    <property type="component" value="Unassembled WGS sequence"/>
</dbReference>
<keyword evidence="4 7" id="KW-0378">Hydrolase</keyword>
<feature type="binding site" evidence="7">
    <location>
        <begin position="192"/>
        <end position="193"/>
    </location>
    <ligand>
        <name>substrate</name>
    </ligand>
</feature>
<feature type="binding site" evidence="7">
    <location>
        <position position="73"/>
    </location>
    <ligand>
        <name>Mg(2+)</name>
        <dbReference type="ChEBI" id="CHEBI:18420"/>
    </ligand>
</feature>
<feature type="binding site" evidence="7">
    <location>
        <begin position="9"/>
        <end position="14"/>
    </location>
    <ligand>
        <name>substrate</name>
    </ligand>
</feature>
<comment type="caution">
    <text evidence="9">The sequence shown here is derived from an EMBL/GenBank/DDBJ whole genome shotgun (WGS) entry which is preliminary data.</text>
</comment>
<gene>
    <name evidence="9" type="ORF">FB473_000668</name>
</gene>
<evidence type="ECO:0000313" key="10">
    <source>
        <dbReference type="Proteomes" id="UP000749311"/>
    </source>
</evidence>
<comment type="catalytic activity">
    <reaction evidence="7">
        <text>ITP + H2O = IMP + diphosphate + H(+)</text>
        <dbReference type="Rhea" id="RHEA:29399"/>
        <dbReference type="ChEBI" id="CHEBI:15377"/>
        <dbReference type="ChEBI" id="CHEBI:15378"/>
        <dbReference type="ChEBI" id="CHEBI:33019"/>
        <dbReference type="ChEBI" id="CHEBI:58053"/>
        <dbReference type="ChEBI" id="CHEBI:61402"/>
        <dbReference type="EC" id="3.6.1.66"/>
    </reaction>
</comment>
<keyword evidence="3 7" id="KW-0547">Nucleotide-binding</keyword>
<evidence type="ECO:0000256" key="2">
    <source>
        <dbReference type="ARBA" id="ARBA00022723"/>
    </source>
</evidence>
<reference evidence="9 10" key="1">
    <citation type="submission" date="2020-02" db="EMBL/GenBank/DDBJ databases">
        <title>Sequencing the genomes of 1000 actinobacteria strains.</title>
        <authorList>
            <person name="Klenk H.-P."/>
        </authorList>
    </citation>
    <scope>NUCLEOTIDE SEQUENCE [LARGE SCALE GENOMIC DNA]</scope>
    <source>
        <strain evidence="9 10">DSM 19609</strain>
    </source>
</reference>
<dbReference type="EC" id="3.6.1.66" evidence="7"/>
<dbReference type="GO" id="GO:0036220">
    <property type="term" value="F:ITP diphosphatase activity"/>
    <property type="evidence" value="ECO:0007669"/>
    <property type="project" value="UniProtKB-EC"/>
</dbReference>
<dbReference type="EMBL" id="JAAMOZ010000001">
    <property type="protein sequence ID" value="NIH56023.1"/>
    <property type="molecule type" value="Genomic_DNA"/>
</dbReference>
<dbReference type="InterPro" id="IPR002637">
    <property type="entry name" value="RdgB/HAM1"/>
</dbReference>
<keyword evidence="5 7" id="KW-0460">Magnesium</keyword>
<evidence type="ECO:0000256" key="1">
    <source>
        <dbReference type="ARBA" id="ARBA00008023"/>
    </source>
</evidence>
<dbReference type="CDD" id="cd00515">
    <property type="entry name" value="HAM1"/>
    <property type="match status" value="1"/>
</dbReference>
<comment type="catalytic activity">
    <reaction evidence="7">
        <text>XTP + H2O = XMP + diphosphate + H(+)</text>
        <dbReference type="Rhea" id="RHEA:28610"/>
        <dbReference type="ChEBI" id="CHEBI:15377"/>
        <dbReference type="ChEBI" id="CHEBI:15378"/>
        <dbReference type="ChEBI" id="CHEBI:33019"/>
        <dbReference type="ChEBI" id="CHEBI:57464"/>
        <dbReference type="ChEBI" id="CHEBI:61314"/>
        <dbReference type="EC" id="3.6.1.66"/>
    </reaction>
</comment>
<evidence type="ECO:0000256" key="5">
    <source>
        <dbReference type="ARBA" id="ARBA00022842"/>
    </source>
</evidence>
<dbReference type="HAMAP" id="MF_01405">
    <property type="entry name" value="Non_canon_purine_NTPase"/>
    <property type="match status" value="1"/>
</dbReference>
<dbReference type="PANTHER" id="PTHR11067">
    <property type="entry name" value="INOSINE TRIPHOSPHATE PYROPHOSPHATASE/HAM1 PROTEIN"/>
    <property type="match status" value="1"/>
</dbReference>
<comment type="caution">
    <text evidence="7">Lacks conserved residue(s) required for the propagation of feature annotation.</text>
</comment>
<comment type="cofactor">
    <cofactor evidence="7">
        <name>Mg(2+)</name>
        <dbReference type="ChEBI" id="CHEBI:18420"/>
    </cofactor>
    <text evidence="7">Binds 1 Mg(2+) ion per subunit.</text>
</comment>
<sequence length="236" mass="25907">MTVQVLLATNNVKKLGEMRRILAEQGLDIEVKSLDDFPAYPEPVETEWTFEGNALLKARAGTEHTGLPTLADDSGLCVDALNQMPGVRSSRWAGPAHEDVANLELVLRQIDDVPKNRRTARFVSVMALVLPDGREFTTRGEMPGRIALASKGARGFGYDPIFVAFEQPERPGCDRPRTNAELTPEEKDAISHRGRAVRAMVPILLEAFGDDARLVLDEPDDDALDPAQPEVIARNA</sequence>
<feature type="binding site" evidence="7">
    <location>
        <position position="187"/>
    </location>
    <ligand>
        <name>substrate</name>
    </ligand>
</feature>
<proteinExistence type="inferred from homology"/>
<keyword evidence="6 7" id="KW-0546">Nucleotide metabolism</keyword>
<dbReference type="RefSeq" id="WP_167164827.1">
    <property type="nucleotide sequence ID" value="NZ_BAAAOO010000002.1"/>
</dbReference>
<evidence type="ECO:0000313" key="9">
    <source>
        <dbReference type="EMBL" id="NIH56023.1"/>
    </source>
</evidence>
<comment type="catalytic activity">
    <reaction evidence="7">
        <text>dITP + H2O = dIMP + diphosphate + H(+)</text>
        <dbReference type="Rhea" id="RHEA:28342"/>
        <dbReference type="ChEBI" id="CHEBI:15377"/>
        <dbReference type="ChEBI" id="CHEBI:15378"/>
        <dbReference type="ChEBI" id="CHEBI:33019"/>
        <dbReference type="ChEBI" id="CHEBI:61194"/>
        <dbReference type="ChEBI" id="CHEBI:61382"/>
        <dbReference type="EC" id="3.6.1.66"/>
    </reaction>
</comment>
<comment type="subunit">
    <text evidence="7">Homodimer.</text>
</comment>
<name>A0ABX0SCA7_9ACTN</name>
<organism evidence="9 10">
    <name type="scientific">Brooklawnia cerclae</name>
    <dbReference type="NCBI Taxonomy" id="349934"/>
    <lineage>
        <taxon>Bacteria</taxon>
        <taxon>Bacillati</taxon>
        <taxon>Actinomycetota</taxon>
        <taxon>Actinomycetes</taxon>
        <taxon>Propionibacteriales</taxon>
        <taxon>Propionibacteriaceae</taxon>
        <taxon>Brooklawnia</taxon>
    </lineage>
</organism>
<dbReference type="NCBIfam" id="TIGR00042">
    <property type="entry name" value="RdgB/HAM1 family non-canonical purine NTP pyrophosphatase"/>
    <property type="match status" value="1"/>
</dbReference>
<evidence type="ECO:0000256" key="7">
    <source>
        <dbReference type="HAMAP-Rule" id="MF_01405"/>
    </source>
</evidence>
<dbReference type="SUPFAM" id="SSF52972">
    <property type="entry name" value="ITPase-like"/>
    <property type="match status" value="1"/>
</dbReference>
<evidence type="ECO:0000256" key="3">
    <source>
        <dbReference type="ARBA" id="ARBA00022741"/>
    </source>
</evidence>
<evidence type="ECO:0000256" key="6">
    <source>
        <dbReference type="ARBA" id="ARBA00023080"/>
    </source>
</evidence>
<feature type="active site" description="Proton acceptor" evidence="7">
    <location>
        <position position="73"/>
    </location>
</feature>
<comment type="function">
    <text evidence="7">Pyrophosphatase that catalyzes the hydrolysis of nucleoside triphosphates to their monophosphate derivatives, with a high preference for the non-canonical purine nucleotides XTP (xanthosine triphosphate), dITP (deoxyinosine triphosphate) and ITP. Seems to function as a house-cleaning enzyme that removes non-canonical purine nucleotides from the nucleotide pool, thus preventing their incorporation into DNA/RNA and avoiding chromosomal lesions.</text>
</comment>
<feature type="binding site" evidence="7">
    <location>
        <begin position="156"/>
        <end position="159"/>
    </location>
    <ligand>
        <name>substrate</name>
    </ligand>
</feature>
<protein>
    <recommendedName>
        <fullName evidence="7">dITP/XTP pyrophosphatase</fullName>
        <ecNumber evidence="7">3.6.1.66</ecNumber>
    </recommendedName>
    <alternativeName>
        <fullName evidence="7">Non-canonical purine NTP pyrophosphatase</fullName>
    </alternativeName>
    <alternativeName>
        <fullName evidence="7">Non-standard purine NTP pyrophosphatase</fullName>
    </alternativeName>
    <alternativeName>
        <fullName evidence="7">Nucleoside-triphosphate diphosphatase</fullName>
    </alternativeName>
    <alternativeName>
        <fullName evidence="7">Nucleoside-triphosphate pyrophosphatase</fullName>
        <shortName evidence="7">NTPase</shortName>
    </alternativeName>
</protein>
<accession>A0ABX0SCA7</accession>
<keyword evidence="10" id="KW-1185">Reference proteome</keyword>
<evidence type="ECO:0000256" key="4">
    <source>
        <dbReference type="ARBA" id="ARBA00022801"/>
    </source>
</evidence>
<dbReference type="Pfam" id="PF01725">
    <property type="entry name" value="Ham1p_like"/>
    <property type="match status" value="1"/>
</dbReference>
<dbReference type="InterPro" id="IPR020922">
    <property type="entry name" value="dITP/XTP_pyrophosphatase"/>
</dbReference>